<dbReference type="Proteomes" id="UP001056778">
    <property type="component" value="Chromosome 8"/>
</dbReference>
<evidence type="ECO:0000313" key="2">
    <source>
        <dbReference type="Proteomes" id="UP001056778"/>
    </source>
</evidence>
<evidence type="ECO:0000313" key="1">
    <source>
        <dbReference type="EMBL" id="KAI4457069.1"/>
    </source>
</evidence>
<protein>
    <submittedName>
        <fullName evidence="1">Uncharacterized protein</fullName>
    </submittedName>
</protein>
<gene>
    <name evidence="1" type="ORF">MML48_8g00009729</name>
</gene>
<keyword evidence="2" id="KW-1185">Reference proteome</keyword>
<name>A0ACB9SSS4_HOLOL</name>
<reference evidence="1" key="1">
    <citation type="submission" date="2022-04" db="EMBL/GenBank/DDBJ databases">
        <title>Chromosome-scale genome assembly of Holotrichia oblita Faldermann.</title>
        <authorList>
            <person name="Rongchong L."/>
        </authorList>
    </citation>
    <scope>NUCLEOTIDE SEQUENCE</scope>
    <source>
        <strain evidence="1">81SQS9</strain>
    </source>
</reference>
<organism evidence="1 2">
    <name type="scientific">Holotrichia oblita</name>
    <name type="common">Chafer beetle</name>
    <dbReference type="NCBI Taxonomy" id="644536"/>
    <lineage>
        <taxon>Eukaryota</taxon>
        <taxon>Metazoa</taxon>
        <taxon>Ecdysozoa</taxon>
        <taxon>Arthropoda</taxon>
        <taxon>Hexapoda</taxon>
        <taxon>Insecta</taxon>
        <taxon>Pterygota</taxon>
        <taxon>Neoptera</taxon>
        <taxon>Endopterygota</taxon>
        <taxon>Coleoptera</taxon>
        <taxon>Polyphaga</taxon>
        <taxon>Scarabaeiformia</taxon>
        <taxon>Scarabaeidae</taxon>
        <taxon>Melolonthinae</taxon>
        <taxon>Holotrichia</taxon>
    </lineage>
</organism>
<comment type="caution">
    <text evidence="1">The sequence shown here is derived from an EMBL/GenBank/DDBJ whole genome shotgun (WGS) entry which is preliminary data.</text>
</comment>
<dbReference type="EMBL" id="CM043022">
    <property type="protein sequence ID" value="KAI4457069.1"/>
    <property type="molecule type" value="Genomic_DNA"/>
</dbReference>
<sequence length="202" mass="23162">MSAENDEIAQNRNDKKSTQLKRFFSLDSSGTDSFRCPNYVEEHEERLPKICGYKFILKLAQLFTGIVSIGMYSTAILIIPCDEIKTRRGIMESRMTSLMFPNIVFTTFLIITSVLALGYALRQNMPEVVIRIFNVIGMILYFVSASVSGYIWRKHLYDDPKDQYMIPYIMFCGQIFTSLLNSVLYGVDVGLSIKTAWNINEK</sequence>
<proteinExistence type="predicted"/>
<accession>A0ACB9SSS4</accession>